<organism evidence="2 3">
    <name type="scientific">Pyxicephalus adspersus</name>
    <name type="common">African bullfrog</name>
    <dbReference type="NCBI Taxonomy" id="30357"/>
    <lineage>
        <taxon>Eukaryota</taxon>
        <taxon>Metazoa</taxon>
        <taxon>Chordata</taxon>
        <taxon>Craniata</taxon>
        <taxon>Vertebrata</taxon>
        <taxon>Euteleostomi</taxon>
        <taxon>Amphibia</taxon>
        <taxon>Batrachia</taxon>
        <taxon>Anura</taxon>
        <taxon>Neobatrachia</taxon>
        <taxon>Ranoidea</taxon>
        <taxon>Pyxicephalidae</taxon>
        <taxon>Pyxicephalinae</taxon>
        <taxon>Pyxicephalus</taxon>
    </lineage>
</organism>
<dbReference type="InterPro" id="IPR028280">
    <property type="entry name" value="Njmu-R1"/>
</dbReference>
<dbReference type="AlphaFoldDB" id="A0AAV2ZGA3"/>
<accession>A0AAV2ZGA3</accession>
<dbReference type="Pfam" id="PF15053">
    <property type="entry name" value="Njmu-R1"/>
    <property type="match status" value="1"/>
</dbReference>
<dbReference type="PANTHER" id="PTHR14416">
    <property type="entry name" value="PROTEIN NJMU-R1"/>
    <property type="match status" value="1"/>
</dbReference>
<proteinExistence type="predicted"/>
<gene>
    <name evidence="2" type="ORF">GDO54_018464</name>
</gene>
<reference evidence="2" key="1">
    <citation type="thesis" date="2020" institute="ProQuest LLC" country="789 East Eisenhower Parkway, Ann Arbor, MI, USA">
        <title>Comparative Genomics and Chromosome Evolution.</title>
        <authorList>
            <person name="Mudd A.B."/>
        </authorList>
    </citation>
    <scope>NUCLEOTIDE SEQUENCE</scope>
    <source>
        <strain evidence="2">1538</strain>
        <tissue evidence="2">Blood</tissue>
    </source>
</reference>
<dbReference type="GO" id="GO:0099041">
    <property type="term" value="P:vesicle tethering to Golgi"/>
    <property type="evidence" value="ECO:0007669"/>
    <property type="project" value="InterPro"/>
</dbReference>
<dbReference type="Proteomes" id="UP001181693">
    <property type="component" value="Unassembled WGS sequence"/>
</dbReference>
<dbReference type="PANTHER" id="PTHR14416:SF2">
    <property type="entry name" value="PROTEIN NJMU-R1"/>
    <property type="match status" value="1"/>
</dbReference>
<evidence type="ECO:0000313" key="3">
    <source>
        <dbReference type="Proteomes" id="UP001181693"/>
    </source>
</evidence>
<sequence>MLAAQSSLAESIDGDELRSEDGEERRTEKPTANYYCLYVYQAGGISQCSENANEGSPGSSGADSPPGDDFSLSLVDTNLPAETEPELRNFMAKRLSRGAMFEGMGNVASVDLSYPECSLGCYYCLIQQMDNEPGSQALEHVVCFIGGSEKGLDLYPFRDLLLLLGGLLRSLSES</sequence>
<feature type="region of interest" description="Disordered" evidence="1">
    <location>
        <begin position="49"/>
        <end position="74"/>
    </location>
</feature>
<feature type="compositionally biased region" description="Low complexity" evidence="1">
    <location>
        <begin position="55"/>
        <end position="69"/>
    </location>
</feature>
<dbReference type="EMBL" id="DYDO01001703">
    <property type="protein sequence ID" value="DBA13495.1"/>
    <property type="molecule type" value="Genomic_DNA"/>
</dbReference>
<protein>
    <submittedName>
        <fullName evidence="2">Uncharacterized protein</fullName>
    </submittedName>
</protein>
<feature type="compositionally biased region" description="Basic and acidic residues" evidence="1">
    <location>
        <begin position="15"/>
        <end position="28"/>
    </location>
</feature>
<feature type="region of interest" description="Disordered" evidence="1">
    <location>
        <begin position="1"/>
        <end position="28"/>
    </location>
</feature>
<keyword evidence="3" id="KW-1185">Reference proteome</keyword>
<evidence type="ECO:0000313" key="2">
    <source>
        <dbReference type="EMBL" id="DBA13495.1"/>
    </source>
</evidence>
<evidence type="ECO:0000256" key="1">
    <source>
        <dbReference type="SAM" id="MobiDB-lite"/>
    </source>
</evidence>
<name>A0AAV2ZGA3_PYXAD</name>
<dbReference type="GO" id="GO:0005802">
    <property type="term" value="C:trans-Golgi network"/>
    <property type="evidence" value="ECO:0007669"/>
    <property type="project" value="InterPro"/>
</dbReference>
<comment type="caution">
    <text evidence="2">The sequence shown here is derived from an EMBL/GenBank/DDBJ whole genome shotgun (WGS) entry which is preliminary data.</text>
</comment>